<reference evidence="2" key="1">
    <citation type="submission" date="2018-11" db="EMBL/GenBank/DDBJ databases">
        <authorList>
            <person name="Alioto T."/>
            <person name="Alioto T."/>
        </authorList>
    </citation>
    <scope>NUCLEOTIDE SEQUENCE</scope>
</reference>
<keyword evidence="1" id="KW-0175">Coiled coil</keyword>
<evidence type="ECO:0000313" key="2">
    <source>
        <dbReference type="EMBL" id="VDI13017.1"/>
    </source>
</evidence>
<proteinExistence type="predicted"/>
<evidence type="ECO:0000256" key="1">
    <source>
        <dbReference type="SAM" id="Coils"/>
    </source>
</evidence>
<protein>
    <submittedName>
        <fullName evidence="2">Uncharacterized protein</fullName>
    </submittedName>
</protein>
<name>A0A8B6D1U3_MYTGA</name>
<dbReference type="Proteomes" id="UP000596742">
    <property type="component" value="Unassembled WGS sequence"/>
</dbReference>
<sequence length="241" mass="28059">MEIGTKNDTEKNKLLLEKEKERQELEHVIDVLKDRAIDREDKNKQLDESNEKKDIKIEQLREKLENMLILKEEFLIKISVLEEQNSSSSETNEKQQNEIKYLEGELARLENELQIIKYKYELQNKAIYGLTTEIKQQKVEMNAHFNNLNKKLEMQSEESAKVITMLENFSGAKDDGRNVNIQTEQHVTFSLNQKGGHTGVSAERKVVPVRIFNPQIRSNGKFSISLSKRTAVNRKDQQKAE</sequence>
<keyword evidence="3" id="KW-1185">Reference proteome</keyword>
<accession>A0A8B6D1U3</accession>
<organism evidence="2 3">
    <name type="scientific">Mytilus galloprovincialis</name>
    <name type="common">Mediterranean mussel</name>
    <dbReference type="NCBI Taxonomy" id="29158"/>
    <lineage>
        <taxon>Eukaryota</taxon>
        <taxon>Metazoa</taxon>
        <taxon>Spiralia</taxon>
        <taxon>Lophotrochozoa</taxon>
        <taxon>Mollusca</taxon>
        <taxon>Bivalvia</taxon>
        <taxon>Autobranchia</taxon>
        <taxon>Pteriomorphia</taxon>
        <taxon>Mytilida</taxon>
        <taxon>Mytiloidea</taxon>
        <taxon>Mytilidae</taxon>
        <taxon>Mytilinae</taxon>
        <taxon>Mytilus</taxon>
    </lineage>
</organism>
<dbReference type="AlphaFoldDB" id="A0A8B6D1U3"/>
<dbReference type="EMBL" id="UYJE01002704">
    <property type="protein sequence ID" value="VDI13017.1"/>
    <property type="molecule type" value="Genomic_DNA"/>
</dbReference>
<gene>
    <name evidence="2" type="ORF">MGAL_10B008005</name>
</gene>
<feature type="coiled-coil region" evidence="1">
    <location>
        <begin position="6"/>
        <end position="126"/>
    </location>
</feature>
<evidence type="ECO:0000313" key="3">
    <source>
        <dbReference type="Proteomes" id="UP000596742"/>
    </source>
</evidence>
<comment type="caution">
    <text evidence="2">The sequence shown here is derived from an EMBL/GenBank/DDBJ whole genome shotgun (WGS) entry which is preliminary data.</text>
</comment>